<dbReference type="SUPFAM" id="SSF52540">
    <property type="entry name" value="P-loop containing nucleoside triphosphate hydrolases"/>
    <property type="match status" value="1"/>
</dbReference>
<protein>
    <submittedName>
        <fullName evidence="9">Predicted GTPase</fullName>
    </submittedName>
</protein>
<dbReference type="GO" id="GO:0008053">
    <property type="term" value="P:mitochondrial fusion"/>
    <property type="evidence" value="ECO:0007669"/>
    <property type="project" value="TreeGrafter"/>
</dbReference>
<dbReference type="GO" id="GO:0005525">
    <property type="term" value="F:GTP binding"/>
    <property type="evidence" value="ECO:0007669"/>
    <property type="project" value="UniProtKB-KW"/>
</dbReference>
<evidence type="ECO:0000259" key="8">
    <source>
        <dbReference type="Pfam" id="PF00350"/>
    </source>
</evidence>
<dbReference type="EMBL" id="CZBV01000003">
    <property type="protein sequence ID" value="CUQ83524.1"/>
    <property type="molecule type" value="Genomic_DNA"/>
</dbReference>
<accession>A0A174Z885</accession>
<comment type="subcellular location">
    <subcellularLocation>
        <location evidence="1">Membrane</location>
    </subcellularLocation>
</comment>
<evidence type="ECO:0000256" key="1">
    <source>
        <dbReference type="ARBA" id="ARBA00004370"/>
    </source>
</evidence>
<organism evidence="9 10">
    <name type="scientific">Lachnospira eligens</name>
    <dbReference type="NCBI Taxonomy" id="39485"/>
    <lineage>
        <taxon>Bacteria</taxon>
        <taxon>Bacillati</taxon>
        <taxon>Bacillota</taxon>
        <taxon>Clostridia</taxon>
        <taxon>Lachnospirales</taxon>
        <taxon>Lachnospiraceae</taxon>
        <taxon>Lachnospira</taxon>
    </lineage>
</organism>
<keyword evidence="5" id="KW-0472">Membrane</keyword>
<evidence type="ECO:0000313" key="10">
    <source>
        <dbReference type="Proteomes" id="UP000095780"/>
    </source>
</evidence>
<sequence length="857" mass="98700">MTKIKIRSNPYNREISYLTMDEATGQWVDVRETDERSRLRETDSERSFLPFKIKEIITIIIKEYYVGREKVQLYFEGTQDEYSEVEAVCESDDVKDKIELIRTNTILENARFIKGDIKEIFERVNPVIENIMKEDFSVKRGLNKVSQALDDVIPLCVFGNYSAGKSTFINALIGVELLPSGGDPVTAKIYEIRNSEFLDQAKISFEFHGERIEISIEGKEFRVLEGDSETDIVKSIKEEIDNEGSHELYAMVRIAMDILNNYEKKDKEVTEIGSVITLVVPFSTSGVIGNSSNKFVIFDTPGSNSNSNQDHAKVLAEAMDGFSNGIPLWVTQYDAHDTKDNAELCDKVLAIDSLDKRFTMIIFNKADDADLPEGGFSEKQVKEILEYRAIEKMYASGIFFVSSIMGLGGKNDGEFVDRFYRKTFRTQSPTFSDPEDIDYMSLYKYNIMPAQVKQNALDYCQKNENLIYANSGLYCIEKEIENFASKHSSYNKCQMVLAFLSNVIDKTNARIDERTKVLKDARDRSTQELDAKTVRLQEEIDRSSKSMEEANGRTSKSDVGEYALSKLNYSFDATQLANMDADRRKQNFEENDFASKAKDYQEAKDKLWEHLKESSQGLFKRNIVDSVKTIANDLSSDFKDVQHSKDKMDAKEKELDQLSSEQILKYVINSYKVNIDDAQEKLSMHLDEYWREKELDFKRSLVLQITNTDALSDSQREEIADMIQNYDVNNFKEQADSVFVRKRFLKGNLLGIRINDDEKLDIKRLARSYNDRIKRIVNDMSQSMNEDCFSQFKIWEEKLLVKINANLTELNPELKSLAEIIRIETENITELENNQTMIQASLDTIKDLMSWKEAEEE</sequence>
<evidence type="ECO:0000256" key="4">
    <source>
        <dbReference type="ARBA" id="ARBA00023134"/>
    </source>
</evidence>
<evidence type="ECO:0000313" key="9">
    <source>
        <dbReference type="EMBL" id="CUQ83524.1"/>
    </source>
</evidence>
<dbReference type="GO" id="GO:0003924">
    <property type="term" value="F:GTPase activity"/>
    <property type="evidence" value="ECO:0007669"/>
    <property type="project" value="InterPro"/>
</dbReference>
<gene>
    <name evidence="9" type="ORF">ERS852492_01212</name>
</gene>
<feature type="coiled-coil region" evidence="6">
    <location>
        <begin position="641"/>
        <end position="688"/>
    </location>
</feature>
<proteinExistence type="predicted"/>
<dbReference type="GO" id="GO:0016020">
    <property type="term" value="C:membrane"/>
    <property type="evidence" value="ECO:0007669"/>
    <property type="project" value="UniProtKB-SubCell"/>
</dbReference>
<dbReference type="AlphaFoldDB" id="A0A174Z885"/>
<keyword evidence="3" id="KW-0378">Hydrolase</keyword>
<feature type="domain" description="Dynamin N-terminal" evidence="8">
    <location>
        <begin position="156"/>
        <end position="365"/>
    </location>
</feature>
<evidence type="ECO:0000256" key="5">
    <source>
        <dbReference type="ARBA" id="ARBA00023136"/>
    </source>
</evidence>
<dbReference type="PANTHER" id="PTHR10465">
    <property type="entry name" value="TRANSMEMBRANE GTPASE FZO1"/>
    <property type="match status" value="1"/>
</dbReference>
<evidence type="ECO:0000256" key="7">
    <source>
        <dbReference type="SAM" id="MobiDB-lite"/>
    </source>
</evidence>
<dbReference type="PANTHER" id="PTHR10465:SF0">
    <property type="entry name" value="SARCALUMENIN"/>
    <property type="match status" value="1"/>
</dbReference>
<reference evidence="9 10" key="1">
    <citation type="submission" date="2015-09" db="EMBL/GenBank/DDBJ databases">
        <authorList>
            <consortium name="Pathogen Informatics"/>
        </authorList>
    </citation>
    <scope>NUCLEOTIDE SEQUENCE [LARGE SCALE GENOMIC DNA]</scope>
    <source>
        <strain evidence="9 10">2789STDY5834878</strain>
    </source>
</reference>
<dbReference type="InterPro" id="IPR027094">
    <property type="entry name" value="Mitofusin_fam"/>
</dbReference>
<dbReference type="InterPro" id="IPR027417">
    <property type="entry name" value="P-loop_NTPase"/>
</dbReference>
<name>A0A174Z885_9FIRM</name>
<keyword evidence="6" id="KW-0175">Coiled coil</keyword>
<dbReference type="RefSeq" id="WP_055286647.1">
    <property type="nucleotide sequence ID" value="NZ_CABIXW010000003.1"/>
</dbReference>
<dbReference type="Gene3D" id="3.40.50.300">
    <property type="entry name" value="P-loop containing nucleotide triphosphate hydrolases"/>
    <property type="match status" value="1"/>
</dbReference>
<keyword evidence="4" id="KW-0342">GTP-binding</keyword>
<dbReference type="Proteomes" id="UP000095780">
    <property type="component" value="Unassembled WGS sequence"/>
</dbReference>
<evidence type="ECO:0000256" key="2">
    <source>
        <dbReference type="ARBA" id="ARBA00022741"/>
    </source>
</evidence>
<evidence type="ECO:0000256" key="6">
    <source>
        <dbReference type="SAM" id="Coils"/>
    </source>
</evidence>
<dbReference type="InterPro" id="IPR045063">
    <property type="entry name" value="Dynamin_N"/>
</dbReference>
<keyword evidence="2" id="KW-0547">Nucleotide-binding</keyword>
<feature type="region of interest" description="Disordered" evidence="7">
    <location>
        <begin position="538"/>
        <end position="557"/>
    </location>
</feature>
<evidence type="ECO:0000256" key="3">
    <source>
        <dbReference type="ARBA" id="ARBA00022801"/>
    </source>
</evidence>
<dbReference type="Pfam" id="PF00350">
    <property type="entry name" value="Dynamin_N"/>
    <property type="match status" value="1"/>
</dbReference>